<gene>
    <name evidence="1" type="ORF">Z043_124780</name>
</gene>
<proteinExistence type="predicted"/>
<comment type="caution">
    <text evidence="1">The sequence shown here is derived from an EMBL/GenBank/DDBJ whole genome shotgun (WGS) entry which is preliminary data.</text>
</comment>
<evidence type="ECO:0000313" key="1">
    <source>
        <dbReference type="EMBL" id="KPP57490.1"/>
    </source>
</evidence>
<sequence>MVLTYDEVSRGWNSAAQKAAVAPTWLEVELIPEGNSSLPRMVFPAALFPTPLSPTNTSLR</sequence>
<dbReference type="EMBL" id="JARO02016291">
    <property type="protein sequence ID" value="KPP57490.1"/>
    <property type="molecule type" value="Genomic_DNA"/>
</dbReference>
<dbReference type="Proteomes" id="UP000034805">
    <property type="component" value="Unassembled WGS sequence"/>
</dbReference>
<evidence type="ECO:0000313" key="2">
    <source>
        <dbReference type="Proteomes" id="UP000034805"/>
    </source>
</evidence>
<name>A0A0P7TJ41_SCLFO</name>
<accession>A0A0P7TJ41</accession>
<reference evidence="1 2" key="1">
    <citation type="submission" date="2015-08" db="EMBL/GenBank/DDBJ databases">
        <title>The genome of the Asian arowana (Scleropages formosus).</title>
        <authorList>
            <person name="Tan M.H."/>
            <person name="Gan H.M."/>
            <person name="Croft L.J."/>
            <person name="Austin C.M."/>
        </authorList>
    </citation>
    <scope>NUCLEOTIDE SEQUENCE [LARGE SCALE GENOMIC DNA]</scope>
    <source>
        <strain evidence="1">Aro1</strain>
    </source>
</reference>
<organism evidence="1 2">
    <name type="scientific">Scleropages formosus</name>
    <name type="common">Asian bonytongue</name>
    <name type="synonym">Osteoglossum formosum</name>
    <dbReference type="NCBI Taxonomy" id="113540"/>
    <lineage>
        <taxon>Eukaryota</taxon>
        <taxon>Metazoa</taxon>
        <taxon>Chordata</taxon>
        <taxon>Craniata</taxon>
        <taxon>Vertebrata</taxon>
        <taxon>Euteleostomi</taxon>
        <taxon>Actinopterygii</taxon>
        <taxon>Neopterygii</taxon>
        <taxon>Teleostei</taxon>
        <taxon>Osteoglossocephala</taxon>
        <taxon>Osteoglossomorpha</taxon>
        <taxon>Osteoglossiformes</taxon>
        <taxon>Osteoglossidae</taxon>
        <taxon>Scleropages</taxon>
    </lineage>
</organism>
<dbReference type="AlphaFoldDB" id="A0A0P7TJ41"/>
<protein>
    <submittedName>
        <fullName evidence="1">Uncharacterized protein</fullName>
    </submittedName>
</protein>